<evidence type="ECO:0000313" key="3">
    <source>
        <dbReference type="EMBL" id="KAG2392850.1"/>
    </source>
</evidence>
<comment type="caution">
    <text evidence="3">The sequence shown here is derived from an EMBL/GenBank/DDBJ whole genome shotgun (WGS) entry which is preliminary data.</text>
</comment>
<reference evidence="3 4" key="1">
    <citation type="journal article" date="2018" name="BMC Genomics">
        <title>The genome of Naegleria lovaniensis, the basis for a comparative approach to unravel pathogenicity factors of the human pathogenic amoeba N. fowleri.</title>
        <authorList>
            <person name="Liechti N."/>
            <person name="Schurch N."/>
            <person name="Bruggmann R."/>
            <person name="Wittwer M."/>
        </authorList>
    </citation>
    <scope>NUCLEOTIDE SEQUENCE [LARGE SCALE GENOMIC DNA]</scope>
    <source>
        <strain evidence="3 4">ATCC 30569</strain>
    </source>
</reference>
<dbReference type="EMBL" id="PYSW02000003">
    <property type="protein sequence ID" value="KAG2392850.1"/>
    <property type="molecule type" value="Genomic_DNA"/>
</dbReference>
<keyword evidence="2" id="KW-0732">Signal</keyword>
<sequence>MTSLFGMCSFSSRVVWTFPLLVLILFSCLSVNANDKVDLSRVVLTLSDRSFGGCYYLDKLNITVELYGTDNQLWSNSSTVSNVKLEIFAPQVPPVNGQILWTKTWNGTLSGGRVKELVDPFSLSNTTWFGNYSIKATATNRYGNETKVGWQWFVIFSDAMSVWKHQGMGMMVGMVLSVTTLLLLF</sequence>
<protein>
    <submittedName>
        <fullName evidence="3">Uncharacterized protein</fullName>
    </submittedName>
</protein>
<dbReference type="RefSeq" id="XP_044554744.1">
    <property type="nucleotide sequence ID" value="XM_044699613.1"/>
</dbReference>
<organism evidence="3 4">
    <name type="scientific">Naegleria lovaniensis</name>
    <name type="common">Amoeba</name>
    <dbReference type="NCBI Taxonomy" id="51637"/>
    <lineage>
        <taxon>Eukaryota</taxon>
        <taxon>Discoba</taxon>
        <taxon>Heterolobosea</taxon>
        <taxon>Tetramitia</taxon>
        <taxon>Eutetramitia</taxon>
        <taxon>Vahlkampfiidae</taxon>
        <taxon>Naegleria</taxon>
    </lineage>
</organism>
<name>A0AA88H0Y6_NAELO</name>
<proteinExistence type="predicted"/>
<evidence type="ECO:0000256" key="2">
    <source>
        <dbReference type="SAM" id="SignalP"/>
    </source>
</evidence>
<feature type="transmembrane region" description="Helical" evidence="1">
    <location>
        <begin position="167"/>
        <end position="184"/>
    </location>
</feature>
<evidence type="ECO:0000256" key="1">
    <source>
        <dbReference type="SAM" id="Phobius"/>
    </source>
</evidence>
<keyword evidence="1" id="KW-0812">Transmembrane</keyword>
<keyword evidence="1" id="KW-0472">Membrane</keyword>
<dbReference type="AlphaFoldDB" id="A0AA88H0Y6"/>
<keyword evidence="1" id="KW-1133">Transmembrane helix</keyword>
<gene>
    <name evidence="3" type="ORF">C9374_009427</name>
</gene>
<accession>A0AA88H0Y6</accession>
<feature type="chain" id="PRO_5041674557" evidence="2">
    <location>
        <begin position="34"/>
        <end position="185"/>
    </location>
</feature>
<keyword evidence="4" id="KW-1185">Reference proteome</keyword>
<dbReference type="Proteomes" id="UP000816034">
    <property type="component" value="Unassembled WGS sequence"/>
</dbReference>
<feature type="signal peptide" evidence="2">
    <location>
        <begin position="1"/>
        <end position="33"/>
    </location>
</feature>
<evidence type="ECO:0000313" key="4">
    <source>
        <dbReference type="Proteomes" id="UP000816034"/>
    </source>
</evidence>
<dbReference type="GeneID" id="68101881"/>